<dbReference type="PANTHER" id="PTHR11003">
    <property type="entry name" value="POTASSIUM CHANNEL, SUBFAMILY K"/>
    <property type="match status" value="1"/>
</dbReference>
<accession>A0ABM0MM84</accession>
<dbReference type="Pfam" id="PF07885">
    <property type="entry name" value="Ion_trans_2"/>
    <property type="match status" value="2"/>
</dbReference>
<keyword evidence="5 8" id="KW-0406">Ion transport</keyword>
<dbReference type="InterPro" id="IPR003280">
    <property type="entry name" value="2pore_dom_K_chnl"/>
</dbReference>
<dbReference type="SUPFAM" id="SSF81324">
    <property type="entry name" value="Voltage-gated potassium channels"/>
    <property type="match status" value="2"/>
</dbReference>
<dbReference type="GeneID" id="102806718"/>
<keyword evidence="4 9" id="KW-1133">Transmembrane helix</keyword>
<dbReference type="PRINTS" id="PR01333">
    <property type="entry name" value="2POREKCHANEL"/>
</dbReference>
<feature type="transmembrane region" description="Helical" evidence="9">
    <location>
        <begin position="276"/>
        <end position="294"/>
    </location>
</feature>
<comment type="similarity">
    <text evidence="8">Belongs to the two pore domain potassium channel (TC 1.A.1.8) family.</text>
</comment>
<evidence type="ECO:0000313" key="11">
    <source>
        <dbReference type="Proteomes" id="UP000694865"/>
    </source>
</evidence>
<gene>
    <name evidence="12" type="primary">LOC102806718</name>
</gene>
<evidence type="ECO:0000256" key="3">
    <source>
        <dbReference type="ARBA" id="ARBA00022692"/>
    </source>
</evidence>
<keyword evidence="6 9" id="KW-0472">Membrane</keyword>
<feature type="transmembrane region" description="Helical" evidence="9">
    <location>
        <begin position="145"/>
        <end position="163"/>
    </location>
</feature>
<feature type="domain" description="Potassium channel" evidence="10">
    <location>
        <begin position="112"/>
        <end position="169"/>
    </location>
</feature>
<reference evidence="12" key="1">
    <citation type="submission" date="2025-08" db="UniProtKB">
        <authorList>
            <consortium name="RefSeq"/>
        </authorList>
    </citation>
    <scope>IDENTIFICATION</scope>
    <source>
        <tissue evidence="12">Testes</tissue>
    </source>
</reference>
<evidence type="ECO:0000256" key="9">
    <source>
        <dbReference type="SAM" id="Phobius"/>
    </source>
</evidence>
<comment type="subcellular location">
    <subcellularLocation>
        <location evidence="1">Membrane</location>
        <topology evidence="1">Multi-pass membrane protein</topology>
    </subcellularLocation>
</comment>
<evidence type="ECO:0000256" key="7">
    <source>
        <dbReference type="ARBA" id="ARBA00023303"/>
    </source>
</evidence>
<evidence type="ECO:0000256" key="1">
    <source>
        <dbReference type="ARBA" id="ARBA00004141"/>
    </source>
</evidence>
<name>A0ABM0MM84_SACKO</name>
<evidence type="ECO:0000313" key="12">
    <source>
        <dbReference type="RefSeq" id="XP_006821125.1"/>
    </source>
</evidence>
<feature type="transmembrane region" description="Helical" evidence="9">
    <location>
        <begin position="300"/>
        <end position="323"/>
    </location>
</feature>
<protein>
    <submittedName>
        <fullName evidence="12">TWiK family of potassium channels protein 7-like</fullName>
    </submittedName>
</protein>
<dbReference type="RefSeq" id="XP_006821125.1">
    <property type="nucleotide sequence ID" value="XM_006821062.1"/>
</dbReference>
<keyword evidence="2 8" id="KW-0813">Transport</keyword>
<dbReference type="Gene3D" id="1.10.287.70">
    <property type="match status" value="1"/>
</dbReference>
<dbReference type="Proteomes" id="UP000694865">
    <property type="component" value="Unplaced"/>
</dbReference>
<evidence type="ECO:0000256" key="8">
    <source>
        <dbReference type="RuleBase" id="RU003857"/>
    </source>
</evidence>
<dbReference type="InterPro" id="IPR013099">
    <property type="entry name" value="K_chnl_dom"/>
</dbReference>
<sequence>MASDLKEKKKMTCKRFLRKFFKFLFSNVGLLCLLVGYTVMGAYAFMMLEGEVDTDPNAIDIEKVQHDFIEGLWNLTEEQSHKGNWTETALQMLNNFTIIHNEYENSQSALDVDDWSFLGSLVFCVTVSTTIGYGYTAPVTMGGRIFCMIYATFGIPLMFVVLINVGSLFAGMAKCACACTMCKKQSKIQPINSKDGKWAKKIDTAEFEKSTEKIPMDVPKHINIKDIAVEERKLDNEATKNFQVPIIVILMVVTGYNCLGMLLFSIYTDWTYLESFYFSFITLSTIGFGDLFLADTSNVGFLVISALYMLFGLAVVSMCITLLQERFVSLATSIGKAIGLVKEEDE</sequence>
<keyword evidence="7 8" id="KW-0407">Ion channel</keyword>
<evidence type="ECO:0000256" key="2">
    <source>
        <dbReference type="ARBA" id="ARBA00022448"/>
    </source>
</evidence>
<evidence type="ECO:0000256" key="4">
    <source>
        <dbReference type="ARBA" id="ARBA00022989"/>
    </source>
</evidence>
<keyword evidence="3 8" id="KW-0812">Transmembrane</keyword>
<proteinExistence type="inferred from homology"/>
<organism evidence="11 12">
    <name type="scientific">Saccoglossus kowalevskii</name>
    <name type="common">Acorn worm</name>
    <dbReference type="NCBI Taxonomy" id="10224"/>
    <lineage>
        <taxon>Eukaryota</taxon>
        <taxon>Metazoa</taxon>
        <taxon>Hemichordata</taxon>
        <taxon>Enteropneusta</taxon>
        <taxon>Harrimaniidae</taxon>
        <taxon>Saccoglossus</taxon>
    </lineage>
</organism>
<feature type="transmembrane region" description="Helical" evidence="9">
    <location>
        <begin position="242"/>
        <end position="264"/>
    </location>
</feature>
<feature type="transmembrane region" description="Helical" evidence="9">
    <location>
        <begin position="115"/>
        <end position="133"/>
    </location>
</feature>
<evidence type="ECO:0000256" key="6">
    <source>
        <dbReference type="ARBA" id="ARBA00023136"/>
    </source>
</evidence>
<feature type="transmembrane region" description="Helical" evidence="9">
    <location>
        <begin position="20"/>
        <end position="46"/>
    </location>
</feature>
<keyword evidence="11" id="KW-1185">Reference proteome</keyword>
<evidence type="ECO:0000256" key="5">
    <source>
        <dbReference type="ARBA" id="ARBA00023065"/>
    </source>
</evidence>
<evidence type="ECO:0000259" key="10">
    <source>
        <dbReference type="Pfam" id="PF07885"/>
    </source>
</evidence>
<dbReference type="PANTHER" id="PTHR11003:SF334">
    <property type="entry name" value="FI03418P"/>
    <property type="match status" value="1"/>
</dbReference>
<feature type="domain" description="Potassium channel" evidence="10">
    <location>
        <begin position="252"/>
        <end position="327"/>
    </location>
</feature>